<dbReference type="InterPro" id="IPR001584">
    <property type="entry name" value="Integrase_cat-core"/>
</dbReference>
<feature type="domain" description="Integrase catalytic" evidence="1">
    <location>
        <begin position="47"/>
        <end position="158"/>
    </location>
</feature>
<reference evidence="3" key="1">
    <citation type="journal article" date="2011" name="Genome Res.">
        <title>Phylogeny-wide analysis of social amoeba genomes highlights ancient origins for complex intercellular communication.</title>
        <authorList>
            <person name="Heidel A.J."/>
            <person name="Lawal H.M."/>
            <person name="Felder M."/>
            <person name="Schilde C."/>
            <person name="Helps N.R."/>
            <person name="Tunggal B."/>
            <person name="Rivero F."/>
            <person name="John U."/>
            <person name="Schleicher M."/>
            <person name="Eichinger L."/>
            <person name="Platzer M."/>
            <person name="Noegel A.A."/>
            <person name="Schaap P."/>
            <person name="Gloeckner G."/>
        </authorList>
    </citation>
    <scope>NUCLEOTIDE SEQUENCE [LARGE SCALE GENOMIC DNA]</scope>
    <source>
        <strain evidence="3">SH3</strain>
    </source>
</reference>
<proteinExistence type="predicted"/>
<protein>
    <recommendedName>
        <fullName evidence="1">Integrase catalytic domain-containing protein</fullName>
    </recommendedName>
</protein>
<sequence>MNLCLIKDGQEISIGEDDALLSDFGSTTDFIIKILNHKSTTTDIGEKSHVPINTNHRRHRCQMDVMEFETSLAKYKYLVSIINCYTKYRWMVPIKKNDAQSIVNAYDSIEDIRNEPFEILQTGKGKELNYELIETYCKKVGTKKINSSIGQPHWNGGIVKSTRDALSKYVDMTNWETHIPHIQESLNNQMHNTIKMEPKTCEKFIDPDGSKIKLHCLYSI</sequence>
<dbReference type="EMBL" id="GL883013">
    <property type="protein sequence ID" value="EGG20397.1"/>
    <property type="molecule type" value="Genomic_DNA"/>
</dbReference>
<dbReference type="OrthoDB" id="3863715at2759"/>
<keyword evidence="3" id="KW-1185">Reference proteome</keyword>
<dbReference type="Gene3D" id="3.30.420.10">
    <property type="entry name" value="Ribonuclease H-like superfamily/Ribonuclease H"/>
    <property type="match status" value="1"/>
</dbReference>
<dbReference type="KEGG" id="dfa:DFA_07521"/>
<gene>
    <name evidence="2" type="ORF">DFA_07521</name>
</gene>
<accession>F4PWN3</accession>
<evidence type="ECO:0000313" key="2">
    <source>
        <dbReference type="EMBL" id="EGG20397.1"/>
    </source>
</evidence>
<organism evidence="2 3">
    <name type="scientific">Cavenderia fasciculata</name>
    <name type="common">Slime mold</name>
    <name type="synonym">Dictyostelium fasciculatum</name>
    <dbReference type="NCBI Taxonomy" id="261658"/>
    <lineage>
        <taxon>Eukaryota</taxon>
        <taxon>Amoebozoa</taxon>
        <taxon>Evosea</taxon>
        <taxon>Eumycetozoa</taxon>
        <taxon>Dictyostelia</taxon>
        <taxon>Acytosteliales</taxon>
        <taxon>Cavenderiaceae</taxon>
        <taxon>Cavenderia</taxon>
    </lineage>
</organism>
<dbReference type="GeneID" id="14872271"/>
<dbReference type="Proteomes" id="UP000007797">
    <property type="component" value="Unassembled WGS sequence"/>
</dbReference>
<dbReference type="InterPro" id="IPR012337">
    <property type="entry name" value="RNaseH-like_sf"/>
</dbReference>
<evidence type="ECO:0000313" key="3">
    <source>
        <dbReference type="Proteomes" id="UP000007797"/>
    </source>
</evidence>
<dbReference type="GO" id="GO:0003676">
    <property type="term" value="F:nucleic acid binding"/>
    <property type="evidence" value="ECO:0007669"/>
    <property type="project" value="InterPro"/>
</dbReference>
<dbReference type="AlphaFoldDB" id="F4PWN3"/>
<evidence type="ECO:0000259" key="1">
    <source>
        <dbReference type="PROSITE" id="PS50994"/>
    </source>
</evidence>
<dbReference type="STRING" id="1054147.F4PWN3"/>
<dbReference type="SUPFAM" id="SSF53098">
    <property type="entry name" value="Ribonuclease H-like"/>
    <property type="match status" value="1"/>
</dbReference>
<dbReference type="RefSeq" id="XP_004367380.1">
    <property type="nucleotide sequence ID" value="XM_004367323.1"/>
</dbReference>
<dbReference type="PROSITE" id="PS50994">
    <property type="entry name" value="INTEGRASE"/>
    <property type="match status" value="1"/>
</dbReference>
<name>F4PWN3_CACFS</name>
<dbReference type="InterPro" id="IPR036397">
    <property type="entry name" value="RNaseH_sf"/>
</dbReference>
<dbReference type="GO" id="GO:0015074">
    <property type="term" value="P:DNA integration"/>
    <property type="evidence" value="ECO:0007669"/>
    <property type="project" value="InterPro"/>
</dbReference>